<evidence type="ECO:0000256" key="1">
    <source>
        <dbReference type="SAM" id="Coils"/>
    </source>
</evidence>
<gene>
    <name evidence="3" type="ORF">BV898_04954</name>
</gene>
<feature type="region of interest" description="Disordered" evidence="2">
    <location>
        <begin position="267"/>
        <end position="289"/>
    </location>
</feature>
<keyword evidence="4" id="KW-1185">Reference proteome</keyword>
<accession>A0A1W0X162</accession>
<reference evidence="4" key="1">
    <citation type="submission" date="2017-01" db="EMBL/GenBank/DDBJ databases">
        <title>Comparative genomics of anhydrobiosis in the tardigrade Hypsibius dujardini.</title>
        <authorList>
            <person name="Yoshida Y."/>
            <person name="Koutsovoulos G."/>
            <person name="Laetsch D."/>
            <person name="Stevens L."/>
            <person name="Kumar S."/>
            <person name="Horikawa D."/>
            <person name="Ishino K."/>
            <person name="Komine S."/>
            <person name="Tomita M."/>
            <person name="Blaxter M."/>
            <person name="Arakawa K."/>
        </authorList>
    </citation>
    <scope>NUCLEOTIDE SEQUENCE [LARGE SCALE GENOMIC DNA]</scope>
    <source>
        <strain evidence="4">Z151</strain>
    </source>
</reference>
<evidence type="ECO:0000313" key="3">
    <source>
        <dbReference type="EMBL" id="OQV21195.1"/>
    </source>
</evidence>
<feature type="region of interest" description="Disordered" evidence="2">
    <location>
        <begin position="519"/>
        <end position="542"/>
    </location>
</feature>
<dbReference type="AlphaFoldDB" id="A0A1W0X162"/>
<dbReference type="EMBL" id="MTYJ01000025">
    <property type="protein sequence ID" value="OQV21195.1"/>
    <property type="molecule type" value="Genomic_DNA"/>
</dbReference>
<evidence type="ECO:0000313" key="4">
    <source>
        <dbReference type="Proteomes" id="UP000192578"/>
    </source>
</evidence>
<feature type="compositionally biased region" description="Basic and acidic residues" evidence="2">
    <location>
        <begin position="270"/>
        <end position="282"/>
    </location>
</feature>
<keyword evidence="1" id="KW-0175">Coiled coil</keyword>
<comment type="caution">
    <text evidence="3">The sequence shown here is derived from an EMBL/GenBank/DDBJ whole genome shotgun (WGS) entry which is preliminary data.</text>
</comment>
<evidence type="ECO:0000256" key="2">
    <source>
        <dbReference type="SAM" id="MobiDB-lite"/>
    </source>
</evidence>
<organism evidence="3 4">
    <name type="scientific">Hypsibius exemplaris</name>
    <name type="common">Freshwater tardigrade</name>
    <dbReference type="NCBI Taxonomy" id="2072580"/>
    <lineage>
        <taxon>Eukaryota</taxon>
        <taxon>Metazoa</taxon>
        <taxon>Ecdysozoa</taxon>
        <taxon>Tardigrada</taxon>
        <taxon>Eutardigrada</taxon>
        <taxon>Parachela</taxon>
        <taxon>Hypsibioidea</taxon>
        <taxon>Hypsibiidae</taxon>
        <taxon>Hypsibius</taxon>
    </lineage>
</organism>
<proteinExistence type="predicted"/>
<dbReference type="OrthoDB" id="10256467at2759"/>
<name>A0A1W0X162_HYPEX</name>
<sequence length="542" mass="60979">MTVGRDVVAGNAHHESPALPDEITRLPRHKTACKYCGISYLMFRELTVLREKLEAACKALSGYDPRLASELLHGEPASLCKTQEDMQSLRSSFFSLRQFVQQTFHDIQLTARQFEQTVVNKSQFVIQRLNKKHKMDLETRQSESATAVRAELDLAQQQLVHMQRHLAEVTMCRDDLARVSAEMEGKMGLLRANEQTLMQRVDVCAVKMADDQIKLDRMQAEVGRVGEELQEQTVKCEVLRQALAEEVQKVKVASREIDAKESGIGSLKRKVAEQEDQPDRSHCSLSETSDQTRATTIAVKLLIARAHEPIQAQMDRVAVLTRFLTASNAALHHLRHSVAVCKTKLASRDEERQALSPIVSKDDHGLCRSRMAEQQQHFAAEISQCREKNEADISRCGKRLNCLKSEFESLQKKTSLERVGLECQITNLQMDLESERTRHTLQLSKSAEACAELSALRMTETARADAAEKTLQEQLTKLDNLQEKIGVLTTTISAQKAEMDHLLQVVKCQCEERLELLKKLGKPSRHGSVNGDSLPQPTPSTK</sequence>
<protein>
    <submittedName>
        <fullName evidence="3">Uncharacterized protein</fullName>
    </submittedName>
</protein>
<dbReference type="Proteomes" id="UP000192578">
    <property type="component" value="Unassembled WGS sequence"/>
</dbReference>
<feature type="compositionally biased region" description="Polar residues" evidence="2">
    <location>
        <begin position="530"/>
        <end position="542"/>
    </location>
</feature>
<feature type="coiled-coil region" evidence="1">
    <location>
        <begin position="464"/>
        <end position="498"/>
    </location>
</feature>